<dbReference type="AlphaFoldDB" id="A0A0J6Y995"/>
<evidence type="ECO:0008006" key="6">
    <source>
        <dbReference type="Google" id="ProtNLM"/>
    </source>
</evidence>
<gene>
    <name evidence="4" type="ORF">CIRG_04912</name>
</gene>
<evidence type="ECO:0000256" key="1">
    <source>
        <dbReference type="ARBA" id="ARBA00004173"/>
    </source>
</evidence>
<keyword evidence="2" id="KW-0496">Mitochondrion</keyword>
<accession>A0A0J6Y995</accession>
<name>A0A0J6Y995_COCIT</name>
<organism evidence="4 5">
    <name type="scientific">Coccidioides immitis RMSCC 2394</name>
    <dbReference type="NCBI Taxonomy" id="404692"/>
    <lineage>
        <taxon>Eukaryota</taxon>
        <taxon>Fungi</taxon>
        <taxon>Dikarya</taxon>
        <taxon>Ascomycota</taxon>
        <taxon>Pezizomycotina</taxon>
        <taxon>Eurotiomycetes</taxon>
        <taxon>Eurotiomycetidae</taxon>
        <taxon>Onygenales</taxon>
        <taxon>Onygenaceae</taxon>
        <taxon>Coccidioides</taxon>
    </lineage>
</organism>
<dbReference type="OrthoDB" id="20734at2759"/>
<dbReference type="GO" id="GO:0005739">
    <property type="term" value="C:mitochondrion"/>
    <property type="evidence" value="ECO:0007669"/>
    <property type="project" value="UniProtKB-SubCell"/>
</dbReference>
<proteinExistence type="predicted"/>
<feature type="region of interest" description="Disordered" evidence="3">
    <location>
        <begin position="93"/>
        <end position="112"/>
    </location>
</feature>
<feature type="compositionally biased region" description="Pro residues" evidence="3">
    <location>
        <begin position="102"/>
        <end position="111"/>
    </location>
</feature>
<dbReference type="Proteomes" id="UP000054565">
    <property type="component" value="Unassembled WGS sequence"/>
</dbReference>
<reference evidence="5" key="1">
    <citation type="journal article" date="2010" name="Genome Res.">
        <title>Population genomic sequencing of Coccidioides fungi reveals recent hybridization and transposon control.</title>
        <authorList>
            <person name="Neafsey D.E."/>
            <person name="Barker B.M."/>
            <person name="Sharpton T.J."/>
            <person name="Stajich J.E."/>
            <person name="Park D.J."/>
            <person name="Whiston E."/>
            <person name="Hung C.-Y."/>
            <person name="McMahan C."/>
            <person name="White J."/>
            <person name="Sykes S."/>
            <person name="Heiman D."/>
            <person name="Young S."/>
            <person name="Zeng Q."/>
            <person name="Abouelleil A."/>
            <person name="Aftuck L."/>
            <person name="Bessette D."/>
            <person name="Brown A."/>
            <person name="FitzGerald M."/>
            <person name="Lui A."/>
            <person name="Macdonald J.P."/>
            <person name="Priest M."/>
            <person name="Orbach M.J."/>
            <person name="Galgiani J.N."/>
            <person name="Kirkland T.N."/>
            <person name="Cole G.T."/>
            <person name="Birren B.W."/>
            <person name="Henn M.R."/>
            <person name="Taylor J.W."/>
            <person name="Rounsley S.D."/>
        </authorList>
    </citation>
    <scope>NUCLEOTIDE SEQUENCE [LARGE SCALE GENOMIC DNA]</scope>
    <source>
        <strain evidence="5">RMSCC 2394</strain>
    </source>
</reference>
<dbReference type="InterPro" id="IPR018828">
    <property type="entry name" value="RRG7"/>
</dbReference>
<evidence type="ECO:0000313" key="5">
    <source>
        <dbReference type="Proteomes" id="UP000054565"/>
    </source>
</evidence>
<dbReference type="InterPro" id="IPR011856">
    <property type="entry name" value="tRNA_endonuc-like_dom_sf"/>
</dbReference>
<comment type="subcellular location">
    <subcellularLocation>
        <location evidence="1">Mitochondrion</location>
    </subcellularLocation>
</comment>
<evidence type="ECO:0000256" key="2">
    <source>
        <dbReference type="ARBA" id="ARBA00023128"/>
    </source>
</evidence>
<dbReference type="PANTHER" id="PTHR28133:SF1">
    <property type="entry name" value="REQUIRED FOR RESPIRATORY GROWTH PROTEIN 7, MITOCHONDRIAL"/>
    <property type="match status" value="1"/>
</dbReference>
<protein>
    <recommendedName>
        <fullName evidence="6">Restriction endonuclease type IV Mrr domain-containing protein</fullName>
    </recommendedName>
</protein>
<dbReference type="Gene3D" id="3.40.1350.10">
    <property type="match status" value="1"/>
</dbReference>
<dbReference type="PANTHER" id="PTHR28133">
    <property type="entry name" value="REQUIRED FOR RESPIRATORY GROWTH PROTEIN 7, MITOCHONDRIAL"/>
    <property type="match status" value="1"/>
</dbReference>
<dbReference type="GO" id="GO:0003676">
    <property type="term" value="F:nucleic acid binding"/>
    <property type="evidence" value="ECO:0007669"/>
    <property type="project" value="InterPro"/>
</dbReference>
<evidence type="ECO:0000256" key="3">
    <source>
        <dbReference type="SAM" id="MobiDB-lite"/>
    </source>
</evidence>
<dbReference type="EMBL" id="DS028095">
    <property type="protein sequence ID" value="KMP05231.1"/>
    <property type="molecule type" value="Genomic_DNA"/>
</dbReference>
<evidence type="ECO:0000313" key="4">
    <source>
        <dbReference type="EMBL" id="KMP05231.1"/>
    </source>
</evidence>
<dbReference type="Pfam" id="PF10356">
    <property type="entry name" value="RRG7"/>
    <property type="match status" value="2"/>
</dbReference>
<sequence>MELQRTGKDAITTHFYTCYQGIAPRWREGSGRLLRRVPRLSIKGRLQPPIAWRLLNPSTSKSPTLMRHLQRIRSVASQLTHRTCVPATNTNVARWNSTTKPPSLPTRPLPPTSQHHDLPSFLAYAARTGLSSASTTYVGTHYEYTVLHSLRAYAIDLTRIGGRADSGIDLVGTWHLPSHPYPLRVIVQCKAFRNKLGPNLIRELEGTFAGAPVGWRGEGIIGMLVSPREATKGVRDALTKSRFPLMWILADLEDGAVRQVLWNGRASEVALEGLGVQVKHLMGSGEVKQKIVLTWDGEEVKGLDSNDDGEKP</sequence>